<dbReference type="Proteomes" id="UP000265663">
    <property type="component" value="Unassembled WGS sequence"/>
</dbReference>
<dbReference type="SUPFAM" id="SSF53213">
    <property type="entry name" value="LigB-like"/>
    <property type="match status" value="1"/>
</dbReference>
<keyword evidence="6" id="KW-0732">Signal</keyword>
<feature type="signal peptide" evidence="6">
    <location>
        <begin position="1"/>
        <end position="24"/>
    </location>
</feature>
<gene>
    <name evidence="8" type="ORF">GMOD_00008476</name>
</gene>
<evidence type="ECO:0000256" key="4">
    <source>
        <dbReference type="ARBA" id="ARBA00022833"/>
    </source>
</evidence>
<reference evidence="8 9" key="1">
    <citation type="journal article" date="2014" name="PLoS ONE">
        <title>De novo Genome Assembly of the Fungal Plant Pathogen Pyrenophora semeniperda.</title>
        <authorList>
            <person name="Soliai M.M."/>
            <person name="Meyer S.E."/>
            <person name="Udall J.A."/>
            <person name="Elzinga D.E."/>
            <person name="Hermansen R.A."/>
            <person name="Bodily P.M."/>
            <person name="Hart A.A."/>
            <person name="Coleman C.E."/>
        </authorList>
    </citation>
    <scope>NUCLEOTIDE SEQUENCE [LARGE SCALE GENOMIC DNA]</scope>
    <source>
        <strain evidence="8 9">CCB06</strain>
        <tissue evidence="8">Mycelium</tissue>
    </source>
</reference>
<dbReference type="GO" id="GO:0008198">
    <property type="term" value="F:ferrous iron binding"/>
    <property type="evidence" value="ECO:0007669"/>
    <property type="project" value="InterPro"/>
</dbReference>
<dbReference type="Gene3D" id="3.40.830.10">
    <property type="entry name" value="LigB-like"/>
    <property type="match status" value="1"/>
</dbReference>
<comment type="similarity">
    <text evidence="2">Belongs to the DODA-type extradiol aromatic ring-opening dioxygenase family.</text>
</comment>
<feature type="domain" description="Extradiol ring-cleavage dioxygenase class III enzyme subunit B" evidence="7">
    <location>
        <begin position="76"/>
        <end position="305"/>
    </location>
</feature>
<dbReference type="InterPro" id="IPR014436">
    <property type="entry name" value="Extradiol_dOase_DODA"/>
</dbReference>
<evidence type="ECO:0000313" key="8">
    <source>
        <dbReference type="EMBL" id="RMZ70832.1"/>
    </source>
</evidence>
<dbReference type="OrthoDB" id="7396853at2759"/>
<keyword evidence="8" id="KW-0223">Dioxygenase</keyword>
<keyword evidence="5" id="KW-0560">Oxidoreductase</keyword>
<proteinExistence type="inferred from homology"/>
<evidence type="ECO:0000313" key="9">
    <source>
        <dbReference type="Proteomes" id="UP000265663"/>
    </source>
</evidence>
<evidence type="ECO:0000256" key="5">
    <source>
        <dbReference type="ARBA" id="ARBA00023002"/>
    </source>
</evidence>
<dbReference type="Pfam" id="PF02900">
    <property type="entry name" value="LigB"/>
    <property type="match status" value="1"/>
</dbReference>
<evidence type="ECO:0000256" key="1">
    <source>
        <dbReference type="ARBA" id="ARBA00001947"/>
    </source>
</evidence>
<accession>A0A3M7M8P4</accession>
<feature type="chain" id="PRO_5018010246" evidence="6">
    <location>
        <begin position="25"/>
        <end position="329"/>
    </location>
</feature>
<evidence type="ECO:0000259" key="7">
    <source>
        <dbReference type="Pfam" id="PF02900"/>
    </source>
</evidence>
<evidence type="ECO:0000256" key="6">
    <source>
        <dbReference type="SAM" id="SignalP"/>
    </source>
</evidence>
<evidence type="ECO:0000256" key="3">
    <source>
        <dbReference type="ARBA" id="ARBA00022723"/>
    </source>
</evidence>
<protein>
    <submittedName>
        <fullName evidence="8">Extradiol ring-cleavage dioxygenase</fullName>
    </submittedName>
</protein>
<comment type="cofactor">
    <cofactor evidence="1">
        <name>Zn(2+)</name>
        <dbReference type="ChEBI" id="CHEBI:29105"/>
    </cofactor>
</comment>
<keyword evidence="4" id="KW-0862">Zinc</keyword>
<dbReference type="CDD" id="cd07363">
    <property type="entry name" value="45_DOPA_Dioxygenase"/>
    <property type="match status" value="1"/>
</dbReference>
<dbReference type="PANTHER" id="PTHR30096">
    <property type="entry name" value="4,5-DOPA DIOXYGENASE EXTRADIOL-LIKE PROTEIN"/>
    <property type="match status" value="1"/>
</dbReference>
<keyword evidence="3" id="KW-0479">Metal-binding</keyword>
<keyword evidence="9" id="KW-1185">Reference proteome</keyword>
<dbReference type="InterPro" id="IPR004183">
    <property type="entry name" value="Xdiol_dOase_suB"/>
</dbReference>
<organism evidence="8 9">
    <name type="scientific">Pyrenophora seminiperda CCB06</name>
    <dbReference type="NCBI Taxonomy" id="1302712"/>
    <lineage>
        <taxon>Eukaryota</taxon>
        <taxon>Fungi</taxon>
        <taxon>Dikarya</taxon>
        <taxon>Ascomycota</taxon>
        <taxon>Pezizomycotina</taxon>
        <taxon>Dothideomycetes</taxon>
        <taxon>Pleosporomycetidae</taxon>
        <taxon>Pleosporales</taxon>
        <taxon>Pleosporineae</taxon>
        <taxon>Pleosporaceae</taxon>
        <taxon>Pyrenophora</taxon>
    </lineage>
</organism>
<sequence length="329" mass="36032">MLTMRPFHLPLFSTLFSISRVSLAGNSNRTLNPLLVFQQSPTLYYSTNMTRLAPVISLSHGGGPMPLLGDPAHASITKSLQTKVPQILKLGTPDAPQAIVLVTAHWSTEKVTVSSGAKHDLLYDYYGFPPESYKIRHDAPGSPAVAESVKQALEDQGIECVLDAERAWDHGVFVPMKLIDPAAHVPIIQVSVLASESPQQSYAIGRALGKLRAQNIAIIGSGFATFHNLRLMFDGTAQTPDFKALNREWSKAVSDAALTPDDRVREQKFAAWRNWPSAYVMHPRGGAEHFLPLIVCAGAAGSTKGRSYADEMRGTDMWSYYWGEENIEG</sequence>
<dbReference type="GO" id="GO:0016702">
    <property type="term" value="F:oxidoreductase activity, acting on single donors with incorporation of molecular oxygen, incorporation of two atoms of oxygen"/>
    <property type="evidence" value="ECO:0007669"/>
    <property type="project" value="UniProtKB-ARBA"/>
</dbReference>
<evidence type="ECO:0000256" key="2">
    <source>
        <dbReference type="ARBA" id="ARBA00007581"/>
    </source>
</evidence>
<dbReference type="GO" id="GO:0008270">
    <property type="term" value="F:zinc ion binding"/>
    <property type="evidence" value="ECO:0007669"/>
    <property type="project" value="InterPro"/>
</dbReference>
<dbReference type="AlphaFoldDB" id="A0A3M7M8P4"/>
<dbReference type="PANTHER" id="PTHR30096:SF0">
    <property type="entry name" value="4,5-DOPA DIOXYGENASE EXTRADIOL-LIKE PROTEIN"/>
    <property type="match status" value="1"/>
</dbReference>
<dbReference type="EMBL" id="KE747825">
    <property type="protein sequence ID" value="RMZ70832.1"/>
    <property type="molecule type" value="Genomic_DNA"/>
</dbReference>
<name>A0A3M7M8P4_9PLEO</name>